<dbReference type="VEuPathDB" id="FungiDB:Z520_08716"/>
<dbReference type="GeneID" id="27714462"/>
<evidence type="ECO:0000313" key="1">
    <source>
        <dbReference type="EMBL" id="KIX95596.1"/>
    </source>
</evidence>
<evidence type="ECO:0000313" key="2">
    <source>
        <dbReference type="Proteomes" id="UP000053411"/>
    </source>
</evidence>
<gene>
    <name evidence="1" type="ORF">Z520_08716</name>
</gene>
<sequence length="58" mass="6045">MRIATREVEETMTVTVIAVIGGGTPDLGVLIDATVTATETETEIVTEIAMPTVAETVP</sequence>
<protein>
    <submittedName>
        <fullName evidence="1">Uncharacterized protein</fullName>
    </submittedName>
</protein>
<organism evidence="1 2">
    <name type="scientific">Fonsecaea multimorphosa CBS 102226</name>
    <dbReference type="NCBI Taxonomy" id="1442371"/>
    <lineage>
        <taxon>Eukaryota</taxon>
        <taxon>Fungi</taxon>
        <taxon>Dikarya</taxon>
        <taxon>Ascomycota</taxon>
        <taxon>Pezizomycotina</taxon>
        <taxon>Eurotiomycetes</taxon>
        <taxon>Chaetothyriomycetidae</taxon>
        <taxon>Chaetothyriales</taxon>
        <taxon>Herpotrichiellaceae</taxon>
        <taxon>Fonsecaea</taxon>
    </lineage>
</organism>
<name>A0A0D2IET2_9EURO</name>
<proteinExistence type="predicted"/>
<reference evidence="1 2" key="1">
    <citation type="submission" date="2015-01" db="EMBL/GenBank/DDBJ databases">
        <title>The Genome Sequence of Fonsecaea multimorphosa CBS 102226.</title>
        <authorList>
            <consortium name="The Broad Institute Genomics Platform"/>
            <person name="Cuomo C."/>
            <person name="de Hoog S."/>
            <person name="Gorbushina A."/>
            <person name="Stielow B."/>
            <person name="Teixiera M."/>
            <person name="Abouelleil A."/>
            <person name="Chapman S.B."/>
            <person name="Priest M."/>
            <person name="Young S.K."/>
            <person name="Wortman J."/>
            <person name="Nusbaum C."/>
            <person name="Birren B."/>
        </authorList>
    </citation>
    <scope>NUCLEOTIDE SEQUENCE [LARGE SCALE GENOMIC DNA]</scope>
    <source>
        <strain evidence="1 2">CBS 102226</strain>
    </source>
</reference>
<keyword evidence="2" id="KW-1185">Reference proteome</keyword>
<dbReference type="AlphaFoldDB" id="A0A0D2IET2"/>
<dbReference type="EMBL" id="KN848081">
    <property type="protein sequence ID" value="KIX95596.1"/>
    <property type="molecule type" value="Genomic_DNA"/>
</dbReference>
<dbReference type="Proteomes" id="UP000053411">
    <property type="component" value="Unassembled WGS sequence"/>
</dbReference>
<dbReference type="RefSeq" id="XP_016629719.1">
    <property type="nucleotide sequence ID" value="XM_016779212.1"/>
</dbReference>
<accession>A0A0D2IET2</accession>